<dbReference type="AlphaFoldDB" id="F0YH92"/>
<dbReference type="Pfam" id="PF02782">
    <property type="entry name" value="FGGY_C"/>
    <property type="match status" value="1"/>
</dbReference>
<keyword evidence="3 4" id="KW-0418">Kinase</keyword>
<dbReference type="GO" id="GO:0005829">
    <property type="term" value="C:cytosol"/>
    <property type="evidence" value="ECO:0007669"/>
    <property type="project" value="TreeGrafter"/>
</dbReference>
<dbReference type="GO" id="GO:0005524">
    <property type="term" value="F:ATP binding"/>
    <property type="evidence" value="ECO:0007669"/>
    <property type="project" value="UniProtKB-KW"/>
</dbReference>
<dbReference type="EMBL" id="GL833140">
    <property type="protein sequence ID" value="EGB05627.1"/>
    <property type="molecule type" value="Genomic_DNA"/>
</dbReference>
<dbReference type="GO" id="GO:0005997">
    <property type="term" value="P:xylulose metabolic process"/>
    <property type="evidence" value="ECO:0007669"/>
    <property type="project" value="TreeGrafter"/>
</dbReference>
<feature type="domain" description="Carbohydrate kinase FGGY C-terminal" evidence="6">
    <location>
        <begin position="327"/>
        <end position="532"/>
    </location>
</feature>
<keyword evidence="2 4" id="KW-0808">Transferase</keyword>
<evidence type="ECO:0000313" key="8">
    <source>
        <dbReference type="Proteomes" id="UP000002729"/>
    </source>
</evidence>
<comment type="catalytic activity">
    <reaction evidence="4">
        <text>D-xylulose + ATP = D-xylulose 5-phosphate + ADP + H(+)</text>
        <dbReference type="Rhea" id="RHEA:10964"/>
        <dbReference type="ChEBI" id="CHEBI:15378"/>
        <dbReference type="ChEBI" id="CHEBI:17140"/>
        <dbReference type="ChEBI" id="CHEBI:30616"/>
        <dbReference type="ChEBI" id="CHEBI:57737"/>
        <dbReference type="ChEBI" id="CHEBI:456216"/>
        <dbReference type="EC" id="2.7.1.17"/>
    </reaction>
</comment>
<dbReference type="PANTHER" id="PTHR10196">
    <property type="entry name" value="SUGAR KINASE"/>
    <property type="match status" value="1"/>
</dbReference>
<organism evidence="8">
    <name type="scientific">Aureococcus anophagefferens</name>
    <name type="common">Harmful bloom alga</name>
    <dbReference type="NCBI Taxonomy" id="44056"/>
    <lineage>
        <taxon>Eukaryota</taxon>
        <taxon>Sar</taxon>
        <taxon>Stramenopiles</taxon>
        <taxon>Ochrophyta</taxon>
        <taxon>Pelagophyceae</taxon>
        <taxon>Pelagomonadales</taxon>
        <taxon>Pelagomonadaceae</taxon>
        <taxon>Aureococcus</taxon>
    </lineage>
</organism>
<keyword evidence="8" id="KW-1185">Reference proteome</keyword>
<protein>
    <recommendedName>
        <fullName evidence="4">Xylulose kinase</fullName>
        <ecNumber evidence="4">2.7.1.17</ecNumber>
    </recommendedName>
</protein>
<dbReference type="InterPro" id="IPR018485">
    <property type="entry name" value="FGGY_C"/>
</dbReference>
<dbReference type="EC" id="2.7.1.17" evidence="4"/>
<feature type="non-terminal residue" evidence="7">
    <location>
        <position position="532"/>
    </location>
</feature>
<sequence length="532" mass="53435">YLGIDLSTQSCTAIVVDAALDVAHRASVNFDASFPAYGTSNGMHATDDGVATSPVAMWLDGLDAVLELIPASLRQQVDGVSFSGQQHGSVYWSAAAAARLAGGAAPRDERPPADRYTKRARGRPIPAGLPGGFREALAPEAFAVADAPIWADASTQDQCDALEAALGGPAAVAAATGSRAYARFTGHQMAALAARDPGAWRRTARVSLVSSFGPSLLRGAYVAVDASDSCGTNVGAVASRAWDAGAAEAFGAMAGVGGGAAFLERLGGAPVAPGHAAGAVAPWVARRFGFRSSGASLGKPPPTVYAGAGDNPCTAAGLGLSEPGDVALSLGTSDTFMAVSTDCDPREEGHVFASCTTAGEYLALLCYCNGAKQRAGQDKRAKFPTSKAPISATDFLGPAATWADFDAALGRSPPGNGGVLGLELALPEITPVLPTPGRHFVDGAGGRVNLGDGAPRPEALAARAVVEGRFLSMRGRGARLGVKTAGGRVLAAGGASRSAAITQIAADVFGCDVLAADEPDAAALGAAFRAAH</sequence>
<feature type="region of interest" description="Disordered" evidence="5">
    <location>
        <begin position="102"/>
        <end position="124"/>
    </location>
</feature>
<dbReference type="PANTHER" id="PTHR10196:SF57">
    <property type="entry name" value="XYLULOSE KINASE"/>
    <property type="match status" value="1"/>
</dbReference>
<gene>
    <name evidence="7" type="ORF">AURANDRAFT_1387</name>
</gene>
<evidence type="ECO:0000256" key="2">
    <source>
        <dbReference type="ARBA" id="ARBA00022679"/>
    </source>
</evidence>
<keyword evidence="4" id="KW-0119">Carbohydrate metabolism</keyword>
<dbReference type="Gene3D" id="3.30.420.40">
    <property type="match status" value="2"/>
</dbReference>
<evidence type="ECO:0000256" key="3">
    <source>
        <dbReference type="ARBA" id="ARBA00022777"/>
    </source>
</evidence>
<evidence type="ECO:0000256" key="5">
    <source>
        <dbReference type="SAM" id="MobiDB-lite"/>
    </source>
</evidence>
<dbReference type="GeneID" id="20218328"/>
<dbReference type="SUPFAM" id="SSF53067">
    <property type="entry name" value="Actin-like ATPase domain"/>
    <property type="match status" value="2"/>
</dbReference>
<proteinExistence type="inferred from homology"/>
<dbReference type="OMA" id="NSCALGG"/>
<keyword evidence="4" id="KW-0067">ATP-binding</keyword>
<dbReference type="InterPro" id="IPR042024">
    <property type="entry name" value="D-XK_euk"/>
</dbReference>
<feature type="non-terminal residue" evidence="7">
    <location>
        <position position="1"/>
    </location>
</feature>
<dbReference type="KEGG" id="aaf:AURANDRAFT_1387"/>
<dbReference type="OrthoDB" id="1728974at2759"/>
<evidence type="ECO:0000256" key="4">
    <source>
        <dbReference type="RuleBase" id="RU367058"/>
    </source>
</evidence>
<evidence type="ECO:0000313" key="7">
    <source>
        <dbReference type="EMBL" id="EGB05627.1"/>
    </source>
</evidence>
<evidence type="ECO:0000259" key="6">
    <source>
        <dbReference type="Pfam" id="PF02782"/>
    </source>
</evidence>
<evidence type="ECO:0000256" key="1">
    <source>
        <dbReference type="ARBA" id="ARBA00009156"/>
    </source>
</evidence>
<comment type="similarity">
    <text evidence="1 4">Belongs to the FGGY kinase family.</text>
</comment>
<reference evidence="7 8" key="1">
    <citation type="journal article" date="2011" name="Proc. Natl. Acad. Sci. U.S.A.">
        <title>Niche of harmful alga Aureococcus anophagefferens revealed through ecogenomics.</title>
        <authorList>
            <person name="Gobler C.J."/>
            <person name="Berry D.L."/>
            <person name="Dyhrman S.T."/>
            <person name="Wilhelm S.W."/>
            <person name="Salamov A."/>
            <person name="Lobanov A.V."/>
            <person name="Zhang Y."/>
            <person name="Collier J.L."/>
            <person name="Wurch L.L."/>
            <person name="Kustka A.B."/>
            <person name="Dill B.D."/>
            <person name="Shah M."/>
            <person name="VerBerkmoes N.C."/>
            <person name="Kuo A."/>
            <person name="Terry A."/>
            <person name="Pangilinan J."/>
            <person name="Lindquist E.A."/>
            <person name="Lucas S."/>
            <person name="Paulsen I.T."/>
            <person name="Hattenrath-Lehmann T.K."/>
            <person name="Talmage S.C."/>
            <person name="Walker E.A."/>
            <person name="Koch F."/>
            <person name="Burson A.M."/>
            <person name="Marcoval M.A."/>
            <person name="Tang Y.Z."/>
            <person name="Lecleir G.R."/>
            <person name="Coyne K.J."/>
            <person name="Berg G.M."/>
            <person name="Bertrand E.M."/>
            <person name="Saito M.A."/>
            <person name="Gladyshev V.N."/>
            <person name="Grigoriev I.V."/>
        </authorList>
    </citation>
    <scope>NUCLEOTIDE SEQUENCE [LARGE SCALE GENOMIC DNA]</scope>
    <source>
        <strain evidence="8">CCMP 1984</strain>
    </source>
</reference>
<feature type="compositionally biased region" description="Basic and acidic residues" evidence="5">
    <location>
        <begin position="106"/>
        <end position="117"/>
    </location>
</feature>
<dbReference type="GO" id="GO:0042732">
    <property type="term" value="P:D-xylose metabolic process"/>
    <property type="evidence" value="ECO:0007669"/>
    <property type="project" value="UniProtKB-UniRule"/>
</dbReference>
<dbReference type="CDD" id="cd07776">
    <property type="entry name" value="ASKHA_NBD_FGGY_SpXK-like"/>
    <property type="match status" value="1"/>
</dbReference>
<dbReference type="RefSeq" id="XP_009039643.1">
    <property type="nucleotide sequence ID" value="XM_009041395.1"/>
</dbReference>
<name>F0YH92_AURAN</name>
<keyword evidence="4" id="KW-0859">Xylose metabolism</keyword>
<dbReference type="InParanoid" id="F0YH92"/>
<dbReference type="Proteomes" id="UP000002729">
    <property type="component" value="Unassembled WGS sequence"/>
</dbReference>
<dbReference type="InterPro" id="IPR043129">
    <property type="entry name" value="ATPase_NBD"/>
</dbReference>
<keyword evidence="4" id="KW-0547">Nucleotide-binding</keyword>
<dbReference type="eggNOG" id="KOG2531">
    <property type="taxonomic scope" value="Eukaryota"/>
</dbReference>
<dbReference type="GO" id="GO:0004856">
    <property type="term" value="F:D-xylulokinase activity"/>
    <property type="evidence" value="ECO:0007669"/>
    <property type="project" value="UniProtKB-UniRule"/>
</dbReference>
<accession>F0YH92</accession>